<dbReference type="InterPro" id="IPR003594">
    <property type="entry name" value="HATPase_dom"/>
</dbReference>
<dbReference type="InterPro" id="IPR036890">
    <property type="entry name" value="HATPase_C_sf"/>
</dbReference>
<dbReference type="PROSITE" id="PS50109">
    <property type="entry name" value="HIS_KIN"/>
    <property type="match status" value="1"/>
</dbReference>
<accession>A0A5B8UU10</accession>
<dbReference type="Proteomes" id="UP000321479">
    <property type="component" value="Chromosome"/>
</dbReference>
<evidence type="ECO:0000256" key="3">
    <source>
        <dbReference type="ARBA" id="ARBA00022553"/>
    </source>
</evidence>
<dbReference type="SUPFAM" id="SSF55874">
    <property type="entry name" value="ATPase domain of HSP90 chaperone/DNA topoisomerase II/histidine kinase"/>
    <property type="match status" value="1"/>
</dbReference>
<feature type="signal peptide" evidence="5">
    <location>
        <begin position="1"/>
        <end position="36"/>
    </location>
</feature>
<proteinExistence type="predicted"/>
<keyword evidence="5" id="KW-0732">Signal</keyword>
<dbReference type="GO" id="GO:0000155">
    <property type="term" value="F:phosphorelay sensor kinase activity"/>
    <property type="evidence" value="ECO:0007669"/>
    <property type="project" value="InterPro"/>
</dbReference>
<dbReference type="KEGG" id="mgin:FRZ54_06490"/>
<keyword evidence="4" id="KW-0812">Transmembrane</keyword>
<dbReference type="InterPro" id="IPR004358">
    <property type="entry name" value="Sig_transdc_His_kin-like_C"/>
</dbReference>
<dbReference type="PANTHER" id="PTHR43065:SF42">
    <property type="entry name" value="TWO-COMPONENT SENSOR PPRA"/>
    <property type="match status" value="1"/>
</dbReference>
<dbReference type="AlphaFoldDB" id="A0A5B8UU10"/>
<dbReference type="Gene3D" id="3.30.565.10">
    <property type="entry name" value="Histidine kinase-like ATPase, C-terminal domain"/>
    <property type="match status" value="1"/>
</dbReference>
<dbReference type="EMBL" id="CP042436">
    <property type="protein sequence ID" value="QEC62245.1"/>
    <property type="molecule type" value="Genomic_DNA"/>
</dbReference>
<keyword evidence="4" id="KW-1133">Transmembrane helix</keyword>
<gene>
    <name evidence="7" type="ORF">FRZ54_06490</name>
</gene>
<dbReference type="PRINTS" id="PR00344">
    <property type="entry name" value="BCTRLSENSOR"/>
</dbReference>
<dbReference type="SMART" id="SM00387">
    <property type="entry name" value="HATPase_c"/>
    <property type="match status" value="1"/>
</dbReference>
<evidence type="ECO:0000256" key="5">
    <source>
        <dbReference type="SAM" id="SignalP"/>
    </source>
</evidence>
<dbReference type="Gene3D" id="1.10.287.130">
    <property type="match status" value="1"/>
</dbReference>
<dbReference type="CDD" id="cd00082">
    <property type="entry name" value="HisKA"/>
    <property type="match status" value="1"/>
</dbReference>
<dbReference type="InterPro" id="IPR019734">
    <property type="entry name" value="TPR_rpt"/>
</dbReference>
<evidence type="ECO:0000256" key="2">
    <source>
        <dbReference type="ARBA" id="ARBA00012438"/>
    </source>
</evidence>
<keyword evidence="8" id="KW-1185">Reference proteome</keyword>
<feature type="chain" id="PRO_5022910828" description="histidine kinase" evidence="5">
    <location>
        <begin position="37"/>
        <end position="678"/>
    </location>
</feature>
<dbReference type="InterPro" id="IPR036097">
    <property type="entry name" value="HisK_dim/P_sf"/>
</dbReference>
<dbReference type="SUPFAM" id="SSF47384">
    <property type="entry name" value="Homodimeric domain of signal transducing histidine kinase"/>
    <property type="match status" value="1"/>
</dbReference>
<name>A0A5B8UU10_9SPHI</name>
<sequence length="678" mass="76479">MGYCYFYKVTISPNQMTKKFLTIAALLIACCSITFAQQSRVDSLQKVYNKTRQDTTLVMFYFLKSVTTFLTTNTDSGMIYSKKALELARKIHFKQGEVRALSGIATFQNISGDLPGSLKTTFDALPEAIRLNEVRVVASCYNTRGLTYSTLKDFKKSLDNYYMAKNVAEKHHLNDLLVVEMNNVARQYLDMDRLDSAYYFTKKDYDFALKSHIVNNLGYLIRNFGIIQHKKGDFRGAITYYQKSLRDSSARNNHYLQSEDYRRIAEAYQQLGVADSSISYAKQAFEQAKLDRNPDQVQRATKLLTDEFLAKGNYKEAFDYQQITLKARDSLFSQQKTLQVQNLAYNEQQRIQQARAAEIAYQNRVRYYALLGVIAVFVLVAGILIYANGKRKKANTLLHERNAKIEAQSKAIEKTLADLKNTQTQLVQSEKMASLGELTAGIAHEIQNPLNFVNNFSEVNTELIEELEQEIAKGHFDEVKAIAADVKTNQQKISQHGKRADFIVKGMLQHSRASTGEKQPTNLNMLADEFLKLSFHGLRAKDKSFNAEMATHFDQDLPRINVAQQEIGRVLLNLYNNAFYAVNQKAKTAGAAYKPEVSVSTATENGQAVIKVKDNGNGIPDAIKDKIMQPFFTTKPTGEGTGLGLSLSYDIIVKGHGGHIEVNTKEAEFTEFTITLPL</sequence>
<comment type="catalytic activity">
    <reaction evidence="1">
        <text>ATP + protein L-histidine = ADP + protein N-phospho-L-histidine.</text>
        <dbReference type="EC" id="2.7.13.3"/>
    </reaction>
</comment>
<keyword evidence="4" id="KW-0472">Membrane</keyword>
<feature type="domain" description="Histidine kinase" evidence="6">
    <location>
        <begin position="441"/>
        <end position="678"/>
    </location>
</feature>
<protein>
    <recommendedName>
        <fullName evidence="2">histidine kinase</fullName>
        <ecNumber evidence="2">2.7.13.3</ecNumber>
    </recommendedName>
</protein>
<evidence type="ECO:0000256" key="4">
    <source>
        <dbReference type="SAM" id="Phobius"/>
    </source>
</evidence>
<dbReference type="SMART" id="SM00028">
    <property type="entry name" value="TPR"/>
    <property type="match status" value="3"/>
</dbReference>
<evidence type="ECO:0000256" key="1">
    <source>
        <dbReference type="ARBA" id="ARBA00000085"/>
    </source>
</evidence>
<evidence type="ECO:0000259" key="6">
    <source>
        <dbReference type="PROSITE" id="PS50109"/>
    </source>
</evidence>
<keyword evidence="3" id="KW-0597">Phosphoprotein</keyword>
<dbReference type="InterPro" id="IPR005467">
    <property type="entry name" value="His_kinase_dom"/>
</dbReference>
<dbReference type="OrthoDB" id="9806995at2"/>
<organism evidence="7 8">
    <name type="scientific">Mucilaginibacter ginsenosidivorans</name>
    <dbReference type="NCBI Taxonomy" id="398053"/>
    <lineage>
        <taxon>Bacteria</taxon>
        <taxon>Pseudomonadati</taxon>
        <taxon>Bacteroidota</taxon>
        <taxon>Sphingobacteriia</taxon>
        <taxon>Sphingobacteriales</taxon>
        <taxon>Sphingobacteriaceae</taxon>
        <taxon>Mucilaginibacter</taxon>
    </lineage>
</organism>
<dbReference type="Pfam" id="PF02518">
    <property type="entry name" value="HATPase_c"/>
    <property type="match status" value="1"/>
</dbReference>
<evidence type="ECO:0000313" key="7">
    <source>
        <dbReference type="EMBL" id="QEC62245.1"/>
    </source>
</evidence>
<dbReference type="PANTHER" id="PTHR43065">
    <property type="entry name" value="SENSOR HISTIDINE KINASE"/>
    <property type="match status" value="1"/>
</dbReference>
<dbReference type="InterPro" id="IPR011990">
    <property type="entry name" value="TPR-like_helical_dom_sf"/>
</dbReference>
<dbReference type="SUPFAM" id="SSF48452">
    <property type="entry name" value="TPR-like"/>
    <property type="match status" value="1"/>
</dbReference>
<dbReference type="InterPro" id="IPR003661">
    <property type="entry name" value="HisK_dim/P_dom"/>
</dbReference>
<reference evidence="7 8" key="1">
    <citation type="journal article" date="2017" name="Curr. Microbiol.">
        <title>Mucilaginibacter ginsenosidivorans sp. nov., Isolated from Soil of Ginseng Field.</title>
        <authorList>
            <person name="Kim M.M."/>
            <person name="Siddiqi M.Z."/>
            <person name="Im W.T."/>
        </authorList>
    </citation>
    <scope>NUCLEOTIDE SEQUENCE [LARGE SCALE GENOMIC DNA]</scope>
    <source>
        <strain evidence="7 8">Gsoil 3017</strain>
    </source>
</reference>
<dbReference type="EC" id="2.7.13.3" evidence="2"/>
<feature type="transmembrane region" description="Helical" evidence="4">
    <location>
        <begin position="367"/>
        <end position="387"/>
    </location>
</feature>
<dbReference type="Gene3D" id="1.25.40.10">
    <property type="entry name" value="Tetratricopeptide repeat domain"/>
    <property type="match status" value="2"/>
</dbReference>
<evidence type="ECO:0000313" key="8">
    <source>
        <dbReference type="Proteomes" id="UP000321479"/>
    </source>
</evidence>